<name>A0AAN6S1L1_9PEZI</name>
<keyword evidence="2" id="KW-1185">Reference proteome</keyword>
<accession>A0AAN6S1L1</accession>
<dbReference type="Proteomes" id="UP001303473">
    <property type="component" value="Unassembled WGS sequence"/>
</dbReference>
<gene>
    <name evidence="1" type="ORF">QBC46DRAFT_391769</name>
</gene>
<comment type="caution">
    <text evidence="1">The sequence shown here is derived from an EMBL/GenBank/DDBJ whole genome shotgun (WGS) entry which is preliminary data.</text>
</comment>
<dbReference type="EMBL" id="MU853845">
    <property type="protein sequence ID" value="KAK3937787.1"/>
    <property type="molecule type" value="Genomic_DNA"/>
</dbReference>
<proteinExistence type="predicted"/>
<sequence length="86" mass="9976">MTERIPSYLIRERILQHLVRSPSNPGRCTCGMYLIFYECGHQYVNWRAPCGINSVCYELVFCSEPAPRVRVNAFVITDSRRDCGCR</sequence>
<dbReference type="AlphaFoldDB" id="A0AAN6S1L1"/>
<evidence type="ECO:0000313" key="2">
    <source>
        <dbReference type="Proteomes" id="UP001303473"/>
    </source>
</evidence>
<organism evidence="1 2">
    <name type="scientific">Diplogelasinospora grovesii</name>
    <dbReference type="NCBI Taxonomy" id="303347"/>
    <lineage>
        <taxon>Eukaryota</taxon>
        <taxon>Fungi</taxon>
        <taxon>Dikarya</taxon>
        <taxon>Ascomycota</taxon>
        <taxon>Pezizomycotina</taxon>
        <taxon>Sordariomycetes</taxon>
        <taxon>Sordariomycetidae</taxon>
        <taxon>Sordariales</taxon>
        <taxon>Diplogelasinosporaceae</taxon>
        <taxon>Diplogelasinospora</taxon>
    </lineage>
</organism>
<protein>
    <submittedName>
        <fullName evidence="1">Uncharacterized protein</fullName>
    </submittedName>
</protein>
<reference evidence="2" key="1">
    <citation type="journal article" date="2023" name="Mol. Phylogenet. Evol.">
        <title>Genome-scale phylogeny and comparative genomics of the fungal order Sordariales.</title>
        <authorList>
            <person name="Hensen N."/>
            <person name="Bonometti L."/>
            <person name="Westerberg I."/>
            <person name="Brannstrom I.O."/>
            <person name="Guillou S."/>
            <person name="Cros-Aarteil S."/>
            <person name="Calhoun S."/>
            <person name="Haridas S."/>
            <person name="Kuo A."/>
            <person name="Mondo S."/>
            <person name="Pangilinan J."/>
            <person name="Riley R."/>
            <person name="LaButti K."/>
            <person name="Andreopoulos B."/>
            <person name="Lipzen A."/>
            <person name="Chen C."/>
            <person name="Yan M."/>
            <person name="Daum C."/>
            <person name="Ng V."/>
            <person name="Clum A."/>
            <person name="Steindorff A."/>
            <person name="Ohm R.A."/>
            <person name="Martin F."/>
            <person name="Silar P."/>
            <person name="Natvig D.O."/>
            <person name="Lalanne C."/>
            <person name="Gautier V."/>
            <person name="Ament-Velasquez S.L."/>
            <person name="Kruys A."/>
            <person name="Hutchinson M.I."/>
            <person name="Powell A.J."/>
            <person name="Barry K."/>
            <person name="Miller A.N."/>
            <person name="Grigoriev I.V."/>
            <person name="Debuchy R."/>
            <person name="Gladieux P."/>
            <person name="Hiltunen Thoren M."/>
            <person name="Johannesson H."/>
        </authorList>
    </citation>
    <scope>NUCLEOTIDE SEQUENCE [LARGE SCALE GENOMIC DNA]</scope>
    <source>
        <strain evidence="2">CBS 340.73</strain>
    </source>
</reference>
<evidence type="ECO:0000313" key="1">
    <source>
        <dbReference type="EMBL" id="KAK3937787.1"/>
    </source>
</evidence>